<keyword evidence="3" id="KW-1185">Reference proteome</keyword>
<dbReference type="Gene3D" id="1.10.10.10">
    <property type="entry name" value="Winged helix-like DNA-binding domain superfamily/Winged helix DNA-binding domain"/>
    <property type="match status" value="1"/>
</dbReference>
<proteinExistence type="predicted"/>
<dbReference type="SUPFAM" id="SSF46785">
    <property type="entry name" value="Winged helix' DNA-binding domain"/>
    <property type="match status" value="1"/>
</dbReference>
<evidence type="ECO:0000259" key="1">
    <source>
        <dbReference type="Pfam" id="PF13463"/>
    </source>
</evidence>
<evidence type="ECO:0000313" key="3">
    <source>
        <dbReference type="Proteomes" id="UP001155128"/>
    </source>
</evidence>
<dbReference type="InterPro" id="IPR036388">
    <property type="entry name" value="WH-like_DNA-bd_sf"/>
</dbReference>
<sequence length="169" mass="19217">MSKFGFHEAYLGKRLQDLLSLSHDQMFHVYRRRGLVIPVEGSSTLQAIAPGQRKAISDLSRQLGQPHQLVAQRIQKLRKMRLLEAEEDPSDRRRTEYRLTSKGEEQWNLLNALMEDAITVNRELFREIDCNLLAALERAIKALSRAGFDDRFENVDILGVGAKGLGTVS</sequence>
<dbReference type="EMBL" id="JAMSHT010000001">
    <property type="protein sequence ID" value="MCM8557157.1"/>
    <property type="molecule type" value="Genomic_DNA"/>
</dbReference>
<accession>A0A9X2J4F2</accession>
<gene>
    <name evidence="2" type="ORF">NDO55_04910</name>
</gene>
<dbReference type="InterPro" id="IPR036390">
    <property type="entry name" value="WH_DNA-bd_sf"/>
</dbReference>
<evidence type="ECO:0000313" key="2">
    <source>
        <dbReference type="EMBL" id="MCM8557157.1"/>
    </source>
</evidence>
<reference evidence="2" key="1">
    <citation type="submission" date="2022-06" db="EMBL/GenBank/DDBJ databases">
        <title>Sphingomicrobium sedimins sp. nov., a marine bacterium isolated from tidal flat.</title>
        <authorList>
            <person name="Kim C.-H."/>
            <person name="Yoo Y."/>
            <person name="Kim J.-J."/>
        </authorList>
    </citation>
    <scope>NUCLEOTIDE SEQUENCE</scope>
    <source>
        <strain evidence="2">GRR-S6-50</strain>
    </source>
</reference>
<dbReference type="RefSeq" id="WP_252112974.1">
    <property type="nucleotide sequence ID" value="NZ_JAMSHT010000001.1"/>
</dbReference>
<organism evidence="2 3">
    <name type="scientific">Sphingomicrobium sediminis</name>
    <dbReference type="NCBI Taxonomy" id="2950949"/>
    <lineage>
        <taxon>Bacteria</taxon>
        <taxon>Pseudomonadati</taxon>
        <taxon>Pseudomonadota</taxon>
        <taxon>Alphaproteobacteria</taxon>
        <taxon>Sphingomonadales</taxon>
        <taxon>Sphingomonadaceae</taxon>
        <taxon>Sphingomicrobium</taxon>
    </lineage>
</organism>
<dbReference type="GO" id="GO:0003700">
    <property type="term" value="F:DNA-binding transcription factor activity"/>
    <property type="evidence" value="ECO:0007669"/>
    <property type="project" value="InterPro"/>
</dbReference>
<dbReference type="Pfam" id="PF13463">
    <property type="entry name" value="HTH_27"/>
    <property type="match status" value="1"/>
</dbReference>
<dbReference type="Proteomes" id="UP001155128">
    <property type="component" value="Unassembled WGS sequence"/>
</dbReference>
<dbReference type="AlphaFoldDB" id="A0A9X2J4F2"/>
<feature type="domain" description="HTH marR-type" evidence="1">
    <location>
        <begin position="47"/>
        <end position="103"/>
    </location>
</feature>
<comment type="caution">
    <text evidence="2">The sequence shown here is derived from an EMBL/GenBank/DDBJ whole genome shotgun (WGS) entry which is preliminary data.</text>
</comment>
<name>A0A9X2J4F2_9SPHN</name>
<protein>
    <submittedName>
        <fullName evidence="2">MarR family transcriptional regulator</fullName>
    </submittedName>
</protein>
<dbReference type="InterPro" id="IPR000835">
    <property type="entry name" value="HTH_MarR-typ"/>
</dbReference>